<dbReference type="Gene3D" id="1.25.40.10">
    <property type="entry name" value="Tetratricopeptide repeat domain"/>
    <property type="match status" value="1"/>
</dbReference>
<dbReference type="EMBL" id="BMOD01000032">
    <property type="protein sequence ID" value="GGJ55324.1"/>
    <property type="molecule type" value="Genomic_DNA"/>
</dbReference>
<dbReference type="SUPFAM" id="SSF48452">
    <property type="entry name" value="TPR-like"/>
    <property type="match status" value="1"/>
</dbReference>
<evidence type="ECO:0000313" key="1">
    <source>
        <dbReference type="EMBL" id="GGJ55324.1"/>
    </source>
</evidence>
<name>A0ABQ2DFD0_9DEIO</name>
<reference evidence="2" key="1">
    <citation type="journal article" date="2019" name="Int. J. Syst. Evol. Microbiol.">
        <title>The Global Catalogue of Microorganisms (GCM) 10K type strain sequencing project: providing services to taxonomists for standard genome sequencing and annotation.</title>
        <authorList>
            <consortium name="The Broad Institute Genomics Platform"/>
            <consortium name="The Broad Institute Genome Sequencing Center for Infectious Disease"/>
            <person name="Wu L."/>
            <person name="Ma J."/>
        </authorList>
    </citation>
    <scope>NUCLEOTIDE SEQUENCE [LARGE SCALE GENOMIC DNA]</scope>
    <source>
        <strain evidence="2">JCM 14370</strain>
    </source>
</reference>
<accession>A0ABQ2DFD0</accession>
<protein>
    <recommendedName>
        <fullName evidence="3">MalT-like TPR region domain-containing protein</fullName>
    </recommendedName>
</protein>
<evidence type="ECO:0008006" key="3">
    <source>
        <dbReference type="Google" id="ProtNLM"/>
    </source>
</evidence>
<sequence>MLLIKKDCKGTAMNPIDQEILNLRSKAQGMSAEYIPECDLQLCFLMHEVALGQSLYATLERPTSGDERWMGMCCLALADRERALEHALRALAMGEARASIDLVRLYLLIGKPEQMQAEMAMVQVEQLDRLNRAIWHRNVSVVHALHNNIHDAVLEAEKAWRVIQTAPEFNFYAPEVLVTCSGLLATSGRVEQALYYLGRADEICQTPYLWHIKMTRIVLALDHMVLQGVIEDAQLVIQNTTNTKILVVSHMSIARTHLCLGRLAEAQPYFEQALLFAQKAVMHDFIHMNQEYLFLVFQRLGLHHKARRMFKRMQLHIGADLHGSFVDVHRSYMDDRFTQEEATALVDQALNFVREYGDDLEIMRVLMYRCRMLLRHSPANFSNGVDDLATFITEQDCAHKCFEDWVFLPEVRKDLDTRYPGLIPTLDENQVQVLTLEQERILFNGEDVRLPLSKAMEVVVYLLLHGKVSLQNIISHVFQDLEPQKARNYFHQIKHQLSENVGLFQIVYDKNTRLYSIESGHPIMLDIKQLLESQQKTDQVFLPSSGSDWVLEMNARLQN</sequence>
<proteinExistence type="predicted"/>
<organism evidence="1 2">
    <name type="scientific">Deinococcus roseus</name>
    <dbReference type="NCBI Taxonomy" id="392414"/>
    <lineage>
        <taxon>Bacteria</taxon>
        <taxon>Thermotogati</taxon>
        <taxon>Deinococcota</taxon>
        <taxon>Deinococci</taxon>
        <taxon>Deinococcales</taxon>
        <taxon>Deinococcaceae</taxon>
        <taxon>Deinococcus</taxon>
    </lineage>
</organism>
<evidence type="ECO:0000313" key="2">
    <source>
        <dbReference type="Proteomes" id="UP000632222"/>
    </source>
</evidence>
<keyword evidence="2" id="KW-1185">Reference proteome</keyword>
<comment type="caution">
    <text evidence="1">The sequence shown here is derived from an EMBL/GenBank/DDBJ whole genome shotgun (WGS) entry which is preliminary data.</text>
</comment>
<gene>
    <name evidence="1" type="ORF">GCM10008938_46840</name>
</gene>
<dbReference type="Proteomes" id="UP000632222">
    <property type="component" value="Unassembled WGS sequence"/>
</dbReference>
<dbReference type="InterPro" id="IPR011990">
    <property type="entry name" value="TPR-like_helical_dom_sf"/>
</dbReference>